<organism evidence="1">
    <name type="scientific">Rhizophora mucronata</name>
    <name type="common">Asiatic mangrove</name>
    <dbReference type="NCBI Taxonomy" id="61149"/>
    <lineage>
        <taxon>Eukaryota</taxon>
        <taxon>Viridiplantae</taxon>
        <taxon>Streptophyta</taxon>
        <taxon>Embryophyta</taxon>
        <taxon>Tracheophyta</taxon>
        <taxon>Spermatophyta</taxon>
        <taxon>Magnoliopsida</taxon>
        <taxon>eudicotyledons</taxon>
        <taxon>Gunneridae</taxon>
        <taxon>Pentapetalae</taxon>
        <taxon>rosids</taxon>
        <taxon>fabids</taxon>
        <taxon>Malpighiales</taxon>
        <taxon>Rhizophoraceae</taxon>
        <taxon>Rhizophora</taxon>
    </lineage>
</organism>
<sequence length="21" mass="2518">MVCNWYVITNSDNIARTFWLA</sequence>
<dbReference type="EMBL" id="GGEC01054949">
    <property type="protein sequence ID" value="MBX35433.1"/>
    <property type="molecule type" value="Transcribed_RNA"/>
</dbReference>
<evidence type="ECO:0000313" key="1">
    <source>
        <dbReference type="EMBL" id="MBX35433.1"/>
    </source>
</evidence>
<reference evidence="1" key="1">
    <citation type="submission" date="2018-02" db="EMBL/GenBank/DDBJ databases">
        <title>Rhizophora mucronata_Transcriptome.</title>
        <authorList>
            <person name="Meera S.P."/>
            <person name="Sreeshan A."/>
            <person name="Augustine A."/>
        </authorList>
    </citation>
    <scope>NUCLEOTIDE SEQUENCE</scope>
    <source>
        <tissue evidence="1">Leaf</tissue>
    </source>
</reference>
<protein>
    <submittedName>
        <fullName evidence="1">Uncharacterized protein</fullName>
    </submittedName>
</protein>
<name>A0A2P2MYZ6_RHIMU</name>
<proteinExistence type="predicted"/>
<accession>A0A2P2MYZ6</accession>
<dbReference type="AlphaFoldDB" id="A0A2P2MYZ6"/>